<feature type="non-terminal residue" evidence="1">
    <location>
        <position position="155"/>
    </location>
</feature>
<evidence type="ECO:0000313" key="1">
    <source>
        <dbReference type="EMBL" id="CAB0040363.1"/>
    </source>
</evidence>
<sequence length="155" mass="17716">MAERAAADTLLIYSALAFFAARENSFSLSFEFDNRYLNSVKSYGILDENAIQRSSSGQPYALPVNTPATRYCRARDVQFTLLIFENMPTRCSKCEYRPGEDFPRRSRDAMTTLSSRVAYSVHQINSMNSFNVSTKSTISCRVKTDYGIRFCRQKH</sequence>
<reference evidence="1 2" key="1">
    <citation type="submission" date="2020-02" db="EMBL/GenBank/DDBJ databases">
        <authorList>
            <person name="Ferguson B K."/>
        </authorList>
    </citation>
    <scope>NUCLEOTIDE SEQUENCE [LARGE SCALE GENOMIC DNA]</scope>
</reference>
<proteinExistence type="predicted"/>
<dbReference type="AlphaFoldDB" id="A0A6H5ISL2"/>
<dbReference type="EMBL" id="CADCXV010001017">
    <property type="protein sequence ID" value="CAB0040363.1"/>
    <property type="molecule type" value="Genomic_DNA"/>
</dbReference>
<organism evidence="1 2">
    <name type="scientific">Trichogramma brassicae</name>
    <dbReference type="NCBI Taxonomy" id="86971"/>
    <lineage>
        <taxon>Eukaryota</taxon>
        <taxon>Metazoa</taxon>
        <taxon>Ecdysozoa</taxon>
        <taxon>Arthropoda</taxon>
        <taxon>Hexapoda</taxon>
        <taxon>Insecta</taxon>
        <taxon>Pterygota</taxon>
        <taxon>Neoptera</taxon>
        <taxon>Endopterygota</taxon>
        <taxon>Hymenoptera</taxon>
        <taxon>Apocrita</taxon>
        <taxon>Proctotrupomorpha</taxon>
        <taxon>Chalcidoidea</taxon>
        <taxon>Trichogrammatidae</taxon>
        <taxon>Trichogramma</taxon>
    </lineage>
</organism>
<name>A0A6H5ISL2_9HYME</name>
<evidence type="ECO:0000313" key="2">
    <source>
        <dbReference type="Proteomes" id="UP000479190"/>
    </source>
</evidence>
<dbReference type="Proteomes" id="UP000479190">
    <property type="component" value="Unassembled WGS sequence"/>
</dbReference>
<gene>
    <name evidence="1" type="ORF">TBRA_LOCUS12082</name>
</gene>
<keyword evidence="2" id="KW-1185">Reference proteome</keyword>
<accession>A0A6H5ISL2</accession>
<protein>
    <submittedName>
        <fullName evidence="1">Uncharacterized protein</fullName>
    </submittedName>
</protein>